<dbReference type="InterPro" id="IPR055768">
    <property type="entry name" value="DUF7344"/>
</dbReference>
<keyword evidence="1" id="KW-1133">Transmembrane helix</keyword>
<feature type="transmembrane region" description="Helical" evidence="1">
    <location>
        <begin position="148"/>
        <end position="166"/>
    </location>
</feature>
<name>A0ABD5QIN0_9EURY</name>
<dbReference type="Pfam" id="PF24035">
    <property type="entry name" value="DUF7344"/>
    <property type="match status" value="1"/>
</dbReference>
<evidence type="ECO:0000256" key="1">
    <source>
        <dbReference type="SAM" id="Phobius"/>
    </source>
</evidence>
<protein>
    <submittedName>
        <fullName evidence="3">ArsR family transcriptional regulator</fullName>
    </submittedName>
</protein>
<sequence length="167" mass="18050">MSVQTGDSGTLEESEIFHLLGNDRRRAIIRYLTESEGRIDVSEVATRIAETEATGTPVPNNLYKSVYVSLQQTHLPQLEEDAIVVYDPDEKTVDRGPRFEDVLGYVDGDRGDRATALVVHLVTCVLALAVIAVTGFDVPVVGSVDPVLVAILALLVVGASSLYRLLA</sequence>
<dbReference type="AlphaFoldDB" id="A0ABD5QIN0"/>
<dbReference type="EMBL" id="JBHSJG010000048">
    <property type="protein sequence ID" value="MFC4989471.1"/>
    <property type="molecule type" value="Genomic_DNA"/>
</dbReference>
<evidence type="ECO:0000313" key="4">
    <source>
        <dbReference type="Proteomes" id="UP001595925"/>
    </source>
</evidence>
<dbReference type="Proteomes" id="UP001595925">
    <property type="component" value="Unassembled WGS sequence"/>
</dbReference>
<organism evidence="3 4">
    <name type="scientific">Saliphagus infecundisoli</name>
    <dbReference type="NCBI Taxonomy" id="1849069"/>
    <lineage>
        <taxon>Archaea</taxon>
        <taxon>Methanobacteriati</taxon>
        <taxon>Methanobacteriota</taxon>
        <taxon>Stenosarchaea group</taxon>
        <taxon>Halobacteria</taxon>
        <taxon>Halobacteriales</taxon>
        <taxon>Natrialbaceae</taxon>
        <taxon>Saliphagus</taxon>
    </lineage>
</organism>
<keyword evidence="4" id="KW-1185">Reference proteome</keyword>
<feature type="domain" description="DUF7344" evidence="2">
    <location>
        <begin position="17"/>
        <end position="93"/>
    </location>
</feature>
<keyword evidence="1" id="KW-0472">Membrane</keyword>
<dbReference type="RefSeq" id="WP_114576489.1">
    <property type="nucleotide sequence ID" value="NZ_JAIVEF010000018.1"/>
</dbReference>
<keyword evidence="1" id="KW-0812">Transmembrane</keyword>
<proteinExistence type="predicted"/>
<dbReference type="InterPro" id="IPR036388">
    <property type="entry name" value="WH-like_DNA-bd_sf"/>
</dbReference>
<accession>A0ABD5QIN0</accession>
<feature type="transmembrane region" description="Helical" evidence="1">
    <location>
        <begin position="117"/>
        <end position="136"/>
    </location>
</feature>
<dbReference type="Gene3D" id="1.10.10.10">
    <property type="entry name" value="Winged helix-like DNA-binding domain superfamily/Winged helix DNA-binding domain"/>
    <property type="match status" value="1"/>
</dbReference>
<gene>
    <name evidence="3" type="ORF">ACFPFO_17250</name>
</gene>
<evidence type="ECO:0000313" key="3">
    <source>
        <dbReference type="EMBL" id="MFC4989471.1"/>
    </source>
</evidence>
<reference evidence="3 4" key="1">
    <citation type="journal article" date="2019" name="Int. J. Syst. Evol. Microbiol.">
        <title>The Global Catalogue of Microorganisms (GCM) 10K type strain sequencing project: providing services to taxonomists for standard genome sequencing and annotation.</title>
        <authorList>
            <consortium name="The Broad Institute Genomics Platform"/>
            <consortium name="The Broad Institute Genome Sequencing Center for Infectious Disease"/>
            <person name="Wu L."/>
            <person name="Ma J."/>
        </authorList>
    </citation>
    <scope>NUCLEOTIDE SEQUENCE [LARGE SCALE GENOMIC DNA]</scope>
    <source>
        <strain evidence="3 4">CGMCC 1.15824</strain>
    </source>
</reference>
<comment type="caution">
    <text evidence="3">The sequence shown here is derived from an EMBL/GenBank/DDBJ whole genome shotgun (WGS) entry which is preliminary data.</text>
</comment>
<evidence type="ECO:0000259" key="2">
    <source>
        <dbReference type="Pfam" id="PF24035"/>
    </source>
</evidence>